<sequence length="103" mass="12042">MDQHQIEKWQWHGEGCGETWLSTVFPCLKETNMHTWRPISTRNQYPIFQEPSSLEMKDGDIKNRSRGKSRPGMVLTDFTAHKRSPTECRIRNTLNCVLEAQAH</sequence>
<gene>
    <name evidence="1" type="ORF">NPIL_414811</name>
</gene>
<comment type="caution">
    <text evidence="1">The sequence shown here is derived from an EMBL/GenBank/DDBJ whole genome shotgun (WGS) entry which is preliminary data.</text>
</comment>
<name>A0A8X6I666_NEPPI</name>
<evidence type="ECO:0000313" key="2">
    <source>
        <dbReference type="Proteomes" id="UP000887013"/>
    </source>
</evidence>
<evidence type="ECO:0000313" key="1">
    <source>
        <dbReference type="EMBL" id="GFS29633.1"/>
    </source>
</evidence>
<keyword evidence="2" id="KW-1185">Reference proteome</keyword>
<accession>A0A8X6I666</accession>
<organism evidence="1 2">
    <name type="scientific">Nephila pilipes</name>
    <name type="common">Giant wood spider</name>
    <name type="synonym">Nephila maculata</name>
    <dbReference type="NCBI Taxonomy" id="299642"/>
    <lineage>
        <taxon>Eukaryota</taxon>
        <taxon>Metazoa</taxon>
        <taxon>Ecdysozoa</taxon>
        <taxon>Arthropoda</taxon>
        <taxon>Chelicerata</taxon>
        <taxon>Arachnida</taxon>
        <taxon>Araneae</taxon>
        <taxon>Araneomorphae</taxon>
        <taxon>Entelegynae</taxon>
        <taxon>Araneoidea</taxon>
        <taxon>Nephilidae</taxon>
        <taxon>Nephila</taxon>
    </lineage>
</organism>
<protein>
    <submittedName>
        <fullName evidence="1">Uncharacterized protein</fullName>
    </submittedName>
</protein>
<dbReference type="AlphaFoldDB" id="A0A8X6I666"/>
<dbReference type="Proteomes" id="UP000887013">
    <property type="component" value="Unassembled WGS sequence"/>
</dbReference>
<reference evidence="1" key="1">
    <citation type="submission" date="2020-08" db="EMBL/GenBank/DDBJ databases">
        <title>Multicomponent nature underlies the extraordinary mechanical properties of spider dragline silk.</title>
        <authorList>
            <person name="Kono N."/>
            <person name="Nakamura H."/>
            <person name="Mori M."/>
            <person name="Yoshida Y."/>
            <person name="Ohtoshi R."/>
            <person name="Malay A.D."/>
            <person name="Moran D.A.P."/>
            <person name="Tomita M."/>
            <person name="Numata K."/>
            <person name="Arakawa K."/>
        </authorList>
    </citation>
    <scope>NUCLEOTIDE SEQUENCE</scope>
</reference>
<dbReference type="EMBL" id="BMAW01041576">
    <property type="protein sequence ID" value="GFS29633.1"/>
    <property type="molecule type" value="Genomic_DNA"/>
</dbReference>
<proteinExistence type="predicted"/>